<organism evidence="12 13">
    <name type="scientific">Eiseniibacteriota bacterium</name>
    <dbReference type="NCBI Taxonomy" id="2212470"/>
    <lineage>
        <taxon>Bacteria</taxon>
        <taxon>Candidatus Eiseniibacteriota</taxon>
    </lineage>
</organism>
<name>A0A538SNW9_UNCEI</name>
<dbReference type="GO" id="GO:0015297">
    <property type="term" value="F:antiporter activity"/>
    <property type="evidence" value="ECO:0007669"/>
    <property type="project" value="UniProtKB-KW"/>
</dbReference>
<keyword evidence="3" id="KW-0050">Antiport</keyword>
<dbReference type="GO" id="GO:0006814">
    <property type="term" value="P:sodium ion transport"/>
    <property type="evidence" value="ECO:0007669"/>
    <property type="project" value="UniProtKB-KW"/>
</dbReference>
<reference evidence="12 13" key="1">
    <citation type="journal article" date="2019" name="Nat. Microbiol.">
        <title>Mediterranean grassland soil C-N compound turnover is dependent on rainfall and depth, and is mediated by genomically divergent microorganisms.</title>
        <authorList>
            <person name="Diamond S."/>
            <person name="Andeer P.F."/>
            <person name="Li Z."/>
            <person name="Crits-Christoph A."/>
            <person name="Burstein D."/>
            <person name="Anantharaman K."/>
            <person name="Lane K.R."/>
            <person name="Thomas B.C."/>
            <person name="Pan C."/>
            <person name="Northen T.R."/>
            <person name="Banfield J.F."/>
        </authorList>
    </citation>
    <scope>NUCLEOTIDE SEQUENCE [LARGE SCALE GENOMIC DNA]</scope>
    <source>
        <strain evidence="12">WS_4</strain>
    </source>
</reference>
<feature type="transmembrane region" description="Helical" evidence="10">
    <location>
        <begin position="158"/>
        <end position="184"/>
    </location>
</feature>
<evidence type="ECO:0000256" key="6">
    <source>
        <dbReference type="ARBA" id="ARBA00023053"/>
    </source>
</evidence>
<keyword evidence="7" id="KW-0406">Ion transport</keyword>
<feature type="transmembrane region" description="Helical" evidence="10">
    <location>
        <begin position="64"/>
        <end position="84"/>
    </location>
</feature>
<feature type="transmembrane region" description="Helical" evidence="10">
    <location>
        <begin position="96"/>
        <end position="118"/>
    </location>
</feature>
<evidence type="ECO:0000256" key="4">
    <source>
        <dbReference type="ARBA" id="ARBA00022692"/>
    </source>
</evidence>
<evidence type="ECO:0000256" key="5">
    <source>
        <dbReference type="ARBA" id="ARBA00022989"/>
    </source>
</evidence>
<comment type="caution">
    <text evidence="12">The sequence shown here is derived from an EMBL/GenBank/DDBJ whole genome shotgun (WGS) entry which is preliminary data.</text>
</comment>
<keyword evidence="5 10" id="KW-1133">Transmembrane helix</keyword>
<evidence type="ECO:0000313" key="12">
    <source>
        <dbReference type="EMBL" id="TMQ53071.1"/>
    </source>
</evidence>
<feature type="transmembrane region" description="Helical" evidence="10">
    <location>
        <begin position="316"/>
        <end position="338"/>
    </location>
</feature>
<dbReference type="PANTHER" id="PTHR43562:SF3">
    <property type="entry name" value="SODIUM ION_PROTON EXCHANGER (EUROFUNG)"/>
    <property type="match status" value="1"/>
</dbReference>
<dbReference type="AlphaFoldDB" id="A0A538SNW9"/>
<feature type="transmembrane region" description="Helical" evidence="10">
    <location>
        <begin position="6"/>
        <end position="27"/>
    </location>
</feature>
<feature type="transmembrane region" description="Helical" evidence="10">
    <location>
        <begin position="34"/>
        <end position="52"/>
    </location>
</feature>
<dbReference type="InterPro" id="IPR038770">
    <property type="entry name" value="Na+/solute_symporter_sf"/>
</dbReference>
<sequence>MHDPITTLLIQLAVLLAAAKVAGWISVKVGQPAVLGEILIGILLGNVTLLGFHGFEPMKTDSILAILASLGVILLLFEVGLQSTVQEMMRVGPSSVLVATLGVVTPFALGWLAGAWLLPHETALVHAFLGAVLTATSVGITARVLRDLGFSRTVEARIILGAAVVDDVFGLVILAALSGIITAANQGGGGLNAAEVAWISVKALGFLVAAILIGRKLTPRLLALASRIRVTGMLLTSGLVICFGLAYLGTLVGLSPIVGAFAAGLILEAGHFKNFEESRESSIESLLHPISTFLVPIFFVLTGLKVELRSFADGRIVVLALVLTAAAWVGKQACSLGVLERGVNRLAVGLGMVPRGEVGLIFANVGATLAIGGRPVITPELYSAVVIMVILTTVVTPAALQWGLKRTVPRPTEPRAPASARAGPAP</sequence>
<evidence type="ECO:0000256" key="10">
    <source>
        <dbReference type="SAM" id="Phobius"/>
    </source>
</evidence>
<dbReference type="Gene3D" id="1.20.1530.20">
    <property type="match status" value="1"/>
</dbReference>
<accession>A0A538SNW9</accession>
<dbReference type="GO" id="GO:0016020">
    <property type="term" value="C:membrane"/>
    <property type="evidence" value="ECO:0007669"/>
    <property type="project" value="UniProtKB-SubCell"/>
</dbReference>
<protein>
    <submittedName>
        <fullName evidence="12">Cation:proton antiporter</fullName>
    </submittedName>
</protein>
<comment type="subcellular location">
    <subcellularLocation>
        <location evidence="1">Membrane</location>
        <topology evidence="1">Multi-pass membrane protein</topology>
    </subcellularLocation>
</comment>
<evidence type="ECO:0000256" key="3">
    <source>
        <dbReference type="ARBA" id="ARBA00022449"/>
    </source>
</evidence>
<dbReference type="Proteomes" id="UP000319829">
    <property type="component" value="Unassembled WGS sequence"/>
</dbReference>
<keyword evidence="9" id="KW-0739">Sodium transport</keyword>
<dbReference type="Pfam" id="PF00999">
    <property type="entry name" value="Na_H_Exchanger"/>
    <property type="match status" value="1"/>
</dbReference>
<keyword evidence="8 10" id="KW-0472">Membrane</keyword>
<feature type="transmembrane region" description="Helical" evidence="10">
    <location>
        <begin position="124"/>
        <end position="146"/>
    </location>
</feature>
<keyword evidence="2" id="KW-0813">Transport</keyword>
<feature type="transmembrane region" description="Helical" evidence="10">
    <location>
        <begin position="196"/>
        <end position="213"/>
    </location>
</feature>
<feature type="transmembrane region" description="Helical" evidence="10">
    <location>
        <begin position="286"/>
        <end position="304"/>
    </location>
</feature>
<dbReference type="GO" id="GO:1902600">
    <property type="term" value="P:proton transmembrane transport"/>
    <property type="evidence" value="ECO:0007669"/>
    <property type="project" value="InterPro"/>
</dbReference>
<feature type="transmembrane region" description="Helical" evidence="10">
    <location>
        <begin position="358"/>
        <end position="377"/>
    </location>
</feature>
<dbReference type="PANTHER" id="PTHR43562">
    <property type="entry name" value="NAPA-TYPE SODIUM/HYDROGEN ANTIPORTER"/>
    <property type="match status" value="1"/>
</dbReference>
<feature type="transmembrane region" description="Helical" evidence="10">
    <location>
        <begin position="234"/>
        <end position="266"/>
    </location>
</feature>
<evidence type="ECO:0000313" key="13">
    <source>
        <dbReference type="Proteomes" id="UP000319829"/>
    </source>
</evidence>
<keyword evidence="4 10" id="KW-0812">Transmembrane</keyword>
<gene>
    <name evidence="12" type="ORF">E6K74_10645</name>
</gene>
<keyword evidence="6" id="KW-0915">Sodium</keyword>
<feature type="domain" description="Cation/H+ exchanger transmembrane" evidence="11">
    <location>
        <begin position="18"/>
        <end position="404"/>
    </location>
</feature>
<dbReference type="EMBL" id="VBOU01000091">
    <property type="protein sequence ID" value="TMQ53071.1"/>
    <property type="molecule type" value="Genomic_DNA"/>
</dbReference>
<evidence type="ECO:0000256" key="7">
    <source>
        <dbReference type="ARBA" id="ARBA00023065"/>
    </source>
</evidence>
<feature type="transmembrane region" description="Helical" evidence="10">
    <location>
        <begin position="384"/>
        <end position="404"/>
    </location>
</feature>
<proteinExistence type="predicted"/>
<evidence type="ECO:0000256" key="2">
    <source>
        <dbReference type="ARBA" id="ARBA00022448"/>
    </source>
</evidence>
<evidence type="ECO:0000256" key="9">
    <source>
        <dbReference type="ARBA" id="ARBA00023201"/>
    </source>
</evidence>
<evidence type="ECO:0000259" key="11">
    <source>
        <dbReference type="Pfam" id="PF00999"/>
    </source>
</evidence>
<evidence type="ECO:0000256" key="1">
    <source>
        <dbReference type="ARBA" id="ARBA00004141"/>
    </source>
</evidence>
<evidence type="ECO:0000256" key="8">
    <source>
        <dbReference type="ARBA" id="ARBA00023136"/>
    </source>
</evidence>
<dbReference type="InterPro" id="IPR006153">
    <property type="entry name" value="Cation/H_exchanger_TM"/>
</dbReference>